<name>A0A0A9GNQ3_ARUDO</name>
<reference evidence="1" key="2">
    <citation type="journal article" date="2015" name="Data Brief">
        <title>Shoot transcriptome of the giant reed, Arundo donax.</title>
        <authorList>
            <person name="Barrero R.A."/>
            <person name="Guerrero F.D."/>
            <person name="Moolhuijzen P."/>
            <person name="Goolsby J.A."/>
            <person name="Tidwell J."/>
            <person name="Bellgard S.E."/>
            <person name="Bellgard M.I."/>
        </authorList>
    </citation>
    <scope>NUCLEOTIDE SEQUENCE</scope>
    <source>
        <tissue evidence="1">Shoot tissue taken approximately 20 cm above the soil surface</tissue>
    </source>
</reference>
<accession>A0A0A9GNQ3</accession>
<organism evidence="1">
    <name type="scientific">Arundo donax</name>
    <name type="common">Giant reed</name>
    <name type="synonym">Donax arundinaceus</name>
    <dbReference type="NCBI Taxonomy" id="35708"/>
    <lineage>
        <taxon>Eukaryota</taxon>
        <taxon>Viridiplantae</taxon>
        <taxon>Streptophyta</taxon>
        <taxon>Embryophyta</taxon>
        <taxon>Tracheophyta</taxon>
        <taxon>Spermatophyta</taxon>
        <taxon>Magnoliopsida</taxon>
        <taxon>Liliopsida</taxon>
        <taxon>Poales</taxon>
        <taxon>Poaceae</taxon>
        <taxon>PACMAD clade</taxon>
        <taxon>Arundinoideae</taxon>
        <taxon>Arundineae</taxon>
        <taxon>Arundo</taxon>
    </lineage>
</organism>
<dbReference type="EMBL" id="GBRH01171121">
    <property type="protein sequence ID" value="JAE26775.1"/>
    <property type="molecule type" value="Transcribed_RNA"/>
</dbReference>
<reference evidence="1" key="1">
    <citation type="submission" date="2014-09" db="EMBL/GenBank/DDBJ databases">
        <authorList>
            <person name="Magalhaes I.L.F."/>
            <person name="Oliveira U."/>
            <person name="Santos F.R."/>
            <person name="Vidigal T.H.D.A."/>
            <person name="Brescovit A.D."/>
            <person name="Santos A.J."/>
        </authorList>
    </citation>
    <scope>NUCLEOTIDE SEQUENCE</scope>
    <source>
        <tissue evidence="1">Shoot tissue taken approximately 20 cm above the soil surface</tissue>
    </source>
</reference>
<dbReference type="AlphaFoldDB" id="A0A0A9GNQ3"/>
<sequence length="25" mass="2855">MSSNFVYLSNFLATYNLVMARLSNV</sequence>
<protein>
    <submittedName>
        <fullName evidence="1">Uncharacterized protein</fullName>
    </submittedName>
</protein>
<proteinExistence type="predicted"/>
<evidence type="ECO:0000313" key="1">
    <source>
        <dbReference type="EMBL" id="JAE26775.1"/>
    </source>
</evidence>